<proteinExistence type="predicted"/>
<name>A0AAW0FIU5_9APHY</name>
<feature type="compositionally biased region" description="Basic residues" evidence="1">
    <location>
        <begin position="821"/>
        <end position="832"/>
    </location>
</feature>
<feature type="compositionally biased region" description="Acidic residues" evidence="1">
    <location>
        <begin position="482"/>
        <end position="496"/>
    </location>
</feature>
<keyword evidence="4" id="KW-1185">Reference proteome</keyword>
<evidence type="ECO:0000313" key="2">
    <source>
        <dbReference type="EMBL" id="KAK7680152.1"/>
    </source>
</evidence>
<comment type="caution">
    <text evidence="2">The sequence shown here is derived from an EMBL/GenBank/DDBJ whole genome shotgun (WGS) entry which is preliminary data.</text>
</comment>
<feature type="compositionally biased region" description="Basic residues" evidence="1">
    <location>
        <begin position="791"/>
        <end position="801"/>
    </location>
</feature>
<dbReference type="Proteomes" id="UP001385951">
    <property type="component" value="Unassembled WGS sequence"/>
</dbReference>
<dbReference type="EMBL" id="JASBNA010000052">
    <property type="protein sequence ID" value="KAK7680152.1"/>
    <property type="molecule type" value="Genomic_DNA"/>
</dbReference>
<feature type="compositionally biased region" description="Acidic residues" evidence="1">
    <location>
        <begin position="436"/>
        <end position="447"/>
    </location>
</feature>
<feature type="compositionally biased region" description="Polar residues" evidence="1">
    <location>
        <begin position="759"/>
        <end position="771"/>
    </location>
</feature>
<dbReference type="AlphaFoldDB" id="A0AAW0FIU5"/>
<gene>
    <name evidence="3" type="ORF">QCA50_004715</name>
    <name evidence="2" type="ORF">QCA50_016879</name>
</gene>
<feature type="region of interest" description="Disordered" evidence="1">
    <location>
        <begin position="477"/>
        <end position="507"/>
    </location>
</feature>
<protein>
    <submittedName>
        <fullName evidence="2">Uncharacterized protein</fullName>
    </submittedName>
</protein>
<sequence length="832" mass="93515">MPTIGTAPEDGLTPVQQEFLRTYFDAYLGAQKSRARRIVAIKASIHLARECSITGHDECTKLRKTVISYMYDRLVRDTSHLKPERYGFLKKVSARKLWARSCWDSIKEDVDAYAKKKKMHRLTAYHAVTKAMFAGLEDDERKAWAAEAKLMNQGTGSKETKAVYGDLVYTEFINNVLYSAQNWFGAHMIIISNRPSVALETDHANSIKETMPLHTWQRTFLQNYKNPFKWNVQDYPPWTVQMNDPDEASSTYITFDSRGEPLLPTIHTFTLAKDRVKVLQTYFTTHYCMAAGNPSTAPPYIDFPNDGDHYLDKMYFPPEALEGDKILYLRKPGQLGAERLHHWLIHLLERQRMYLAGEGDICPFRWKGVKQDGEIVEAKYTPEWMCAYTKGLASGVAKEATSAEQVQNEEGSRSETPPPVPMIKKKRTTRKRIESDSENETDGEDAGPPEGASDYGEMYDDDDDELEEDLILSAIRQHGSEDEADLSDVETEDAEENTASTPHCAQPLMPVDAIDDELFAMLSELETSETGQNFIVPPLAPPVWVSDMAEKKVPFLRALSTNPDFLAIVDWYNGKKVQVRLPPTPFDWISWESDAAHLPSDCHQDKGTVASILRFLTKWKKECHQSFHDLPMMEARLLFIGLLLRDMSLVLFDFDAEEDPVDKPTHFLSSLLTLRVFDVFNHTLKALAECIPVEGENVPAANPIIPPLSSIAPALQSISSLASRYPKPPPRKKKLVRIASTPETVAPPSLPAQMDRNAAESSQNAATTSTPVRRGGKKKAPAVGSEDADRRRRSSRKHTTPKRFADAEDDAPIKVGGGRGKVTRGRGRGGKR</sequence>
<evidence type="ECO:0000313" key="4">
    <source>
        <dbReference type="Proteomes" id="UP001385951"/>
    </source>
</evidence>
<feature type="region of interest" description="Disordered" evidence="1">
    <location>
        <begin position="399"/>
        <end position="461"/>
    </location>
</feature>
<evidence type="ECO:0000256" key="1">
    <source>
        <dbReference type="SAM" id="MobiDB-lite"/>
    </source>
</evidence>
<organism evidence="2 4">
    <name type="scientific">Cerrena zonata</name>
    <dbReference type="NCBI Taxonomy" id="2478898"/>
    <lineage>
        <taxon>Eukaryota</taxon>
        <taxon>Fungi</taxon>
        <taxon>Dikarya</taxon>
        <taxon>Basidiomycota</taxon>
        <taxon>Agaricomycotina</taxon>
        <taxon>Agaricomycetes</taxon>
        <taxon>Polyporales</taxon>
        <taxon>Cerrenaceae</taxon>
        <taxon>Cerrena</taxon>
    </lineage>
</organism>
<feature type="region of interest" description="Disordered" evidence="1">
    <location>
        <begin position="722"/>
        <end position="832"/>
    </location>
</feature>
<evidence type="ECO:0000313" key="3">
    <source>
        <dbReference type="EMBL" id="KAK7691321.1"/>
    </source>
</evidence>
<reference evidence="2 4" key="1">
    <citation type="submission" date="2022-09" db="EMBL/GenBank/DDBJ databases">
        <authorList>
            <person name="Palmer J.M."/>
        </authorList>
    </citation>
    <scope>NUCLEOTIDE SEQUENCE [LARGE SCALE GENOMIC DNA]</scope>
    <source>
        <strain evidence="2 4">DSM 7382</strain>
    </source>
</reference>
<accession>A0AAW0FIU5</accession>
<dbReference type="EMBL" id="JASBNA010000005">
    <property type="protein sequence ID" value="KAK7691321.1"/>
    <property type="molecule type" value="Genomic_DNA"/>
</dbReference>